<reference evidence="3 4" key="1">
    <citation type="journal article" date="2024" name="Front. Microbiol.">
        <title>Pangenomic and biochemical analyses of Helcococcus ovis reveal widespread tetracycline resistance and a novel bacterial species, Helcococcus bovis.</title>
        <authorList>
            <person name="Cunha F."/>
            <person name="Zhai Y."/>
            <person name="Casaro S."/>
            <person name="Jones K.L."/>
            <person name="Hernandez M."/>
            <person name="Bisinotto R.S."/>
            <person name="Kariyawasam S."/>
            <person name="Brown M.B."/>
            <person name="Phillips A."/>
            <person name="Jeong K.C."/>
            <person name="Galvao K.N."/>
        </authorList>
    </citation>
    <scope>NUCLEOTIDE SEQUENCE [LARGE SCALE GENOMIC DNA]</scope>
    <source>
        <strain evidence="3 4">KG197</strain>
    </source>
</reference>
<feature type="domain" description="GFO/IDH/MocA-like oxidoreductase" evidence="2">
    <location>
        <begin position="15"/>
        <end position="129"/>
    </location>
</feature>
<proteinExistence type="predicted"/>
<keyword evidence="1" id="KW-0560">Oxidoreductase</keyword>
<accession>A0ABW9F7H7</accession>
<dbReference type="Gene3D" id="3.30.360.10">
    <property type="entry name" value="Dihydrodipicolinate Reductase, domain 2"/>
    <property type="match status" value="1"/>
</dbReference>
<dbReference type="InterPro" id="IPR055170">
    <property type="entry name" value="GFO_IDH_MocA-like_dom"/>
</dbReference>
<name>A0ABW9F7H7_9FIRM</name>
<protein>
    <submittedName>
        <fullName evidence="3">Gfo/Idh/MocA family oxidoreductase</fullName>
    </submittedName>
</protein>
<dbReference type="Proteomes" id="UP001629536">
    <property type="component" value="Unassembled WGS sequence"/>
</dbReference>
<gene>
    <name evidence="3" type="ORF">ABGF40_05945</name>
</gene>
<evidence type="ECO:0000313" key="4">
    <source>
        <dbReference type="Proteomes" id="UP001629536"/>
    </source>
</evidence>
<sequence>MFLVESMTIHYMPLFRKIKAWIEEHNLGKLKMIQVNFGTFKNFEDRYFFKKELAGGALFDIGVYALNFVRFFISQKPDQISSYVNIHESGVDESSSIILKNKKEELATVSLTFRAKMPKRGLVAYEKGYVEINEYPHATEATLVKLNGERESLKLGDSNRRLAYEVEYISELLEKTNENKYLNYTIDVLEIMDELRQSWKLKYEGEEV</sequence>
<evidence type="ECO:0000313" key="3">
    <source>
        <dbReference type="EMBL" id="MFM1525214.1"/>
    </source>
</evidence>
<evidence type="ECO:0000259" key="2">
    <source>
        <dbReference type="Pfam" id="PF22725"/>
    </source>
</evidence>
<dbReference type="EMBL" id="JBFNFH010000014">
    <property type="protein sequence ID" value="MFM1525214.1"/>
    <property type="molecule type" value="Genomic_DNA"/>
</dbReference>
<keyword evidence="4" id="KW-1185">Reference proteome</keyword>
<dbReference type="InterPro" id="IPR050984">
    <property type="entry name" value="Gfo/Idh/MocA_domain"/>
</dbReference>
<dbReference type="SUPFAM" id="SSF55347">
    <property type="entry name" value="Glyceraldehyde-3-phosphate dehydrogenase-like, C-terminal domain"/>
    <property type="match status" value="1"/>
</dbReference>
<dbReference type="RefSeq" id="WP_408126720.1">
    <property type="nucleotide sequence ID" value="NZ_JBFNFH010000014.1"/>
</dbReference>
<dbReference type="PANTHER" id="PTHR22604:SF105">
    <property type="entry name" value="TRANS-1,2-DIHYDROBENZENE-1,2-DIOL DEHYDROGENASE"/>
    <property type="match status" value="1"/>
</dbReference>
<dbReference type="PANTHER" id="PTHR22604">
    <property type="entry name" value="OXIDOREDUCTASES"/>
    <property type="match status" value="1"/>
</dbReference>
<organism evidence="3 4">
    <name type="scientific">Helcococcus bovis</name>
    <dbReference type="NCBI Taxonomy" id="3153252"/>
    <lineage>
        <taxon>Bacteria</taxon>
        <taxon>Bacillati</taxon>
        <taxon>Bacillota</taxon>
        <taxon>Tissierellia</taxon>
        <taxon>Tissierellales</taxon>
        <taxon>Peptoniphilaceae</taxon>
        <taxon>Helcococcus</taxon>
    </lineage>
</organism>
<comment type="caution">
    <text evidence="3">The sequence shown here is derived from an EMBL/GenBank/DDBJ whole genome shotgun (WGS) entry which is preliminary data.</text>
</comment>
<dbReference type="Pfam" id="PF22725">
    <property type="entry name" value="GFO_IDH_MocA_C3"/>
    <property type="match status" value="1"/>
</dbReference>
<evidence type="ECO:0000256" key="1">
    <source>
        <dbReference type="ARBA" id="ARBA00023002"/>
    </source>
</evidence>